<feature type="region of interest" description="Disordered" evidence="1">
    <location>
        <begin position="1"/>
        <end position="21"/>
    </location>
</feature>
<evidence type="ECO:0000313" key="2">
    <source>
        <dbReference type="EMBL" id="KAF5186399.1"/>
    </source>
</evidence>
<keyword evidence="3" id="KW-1185">Reference proteome</keyword>
<proteinExistence type="predicted"/>
<dbReference type="Proteomes" id="UP000554482">
    <property type="component" value="Unassembled WGS sequence"/>
</dbReference>
<comment type="caution">
    <text evidence="2">The sequence shown here is derived from an EMBL/GenBank/DDBJ whole genome shotgun (WGS) entry which is preliminary data.</text>
</comment>
<organism evidence="2 3">
    <name type="scientific">Thalictrum thalictroides</name>
    <name type="common">Rue-anemone</name>
    <name type="synonym">Anemone thalictroides</name>
    <dbReference type="NCBI Taxonomy" id="46969"/>
    <lineage>
        <taxon>Eukaryota</taxon>
        <taxon>Viridiplantae</taxon>
        <taxon>Streptophyta</taxon>
        <taxon>Embryophyta</taxon>
        <taxon>Tracheophyta</taxon>
        <taxon>Spermatophyta</taxon>
        <taxon>Magnoliopsida</taxon>
        <taxon>Ranunculales</taxon>
        <taxon>Ranunculaceae</taxon>
        <taxon>Thalictroideae</taxon>
        <taxon>Thalictrum</taxon>
    </lineage>
</organism>
<gene>
    <name evidence="2" type="ORF">FRX31_024014</name>
</gene>
<dbReference type="OrthoDB" id="10261556at2759"/>
<evidence type="ECO:0000256" key="1">
    <source>
        <dbReference type="SAM" id="MobiDB-lite"/>
    </source>
</evidence>
<dbReference type="AlphaFoldDB" id="A0A7J6VMS1"/>
<accession>A0A7J6VMS1</accession>
<reference evidence="2 3" key="1">
    <citation type="submission" date="2020-06" db="EMBL/GenBank/DDBJ databases">
        <title>Transcriptomic and genomic resources for Thalictrum thalictroides and T. hernandezii: Facilitating candidate gene discovery in an emerging model plant lineage.</title>
        <authorList>
            <person name="Arias T."/>
            <person name="Riano-Pachon D.M."/>
            <person name="Di Stilio V.S."/>
        </authorList>
    </citation>
    <scope>NUCLEOTIDE SEQUENCE [LARGE SCALE GENOMIC DNA]</scope>
    <source>
        <strain evidence="3">cv. WT478/WT964</strain>
        <tissue evidence="2">Leaves</tissue>
    </source>
</reference>
<name>A0A7J6VMS1_THATH</name>
<dbReference type="EMBL" id="JABWDY010029354">
    <property type="protein sequence ID" value="KAF5186399.1"/>
    <property type="molecule type" value="Genomic_DNA"/>
</dbReference>
<protein>
    <submittedName>
        <fullName evidence="2">Uncharacterized protein</fullName>
    </submittedName>
</protein>
<evidence type="ECO:0000313" key="3">
    <source>
        <dbReference type="Proteomes" id="UP000554482"/>
    </source>
</evidence>
<sequence length="67" mass="7456">MTKTKLSRQVHPSASGRVPKVNWPEHASAHIDFSCQDKFLSSNFLFSLPEHKSAAEGTSSARYTTYS</sequence>